<organism evidence="2">
    <name type="scientific">bioreactor metagenome</name>
    <dbReference type="NCBI Taxonomy" id="1076179"/>
    <lineage>
        <taxon>unclassified sequences</taxon>
        <taxon>metagenomes</taxon>
        <taxon>ecological metagenomes</taxon>
    </lineage>
</organism>
<sequence>MYDYLYNVIKENESKGDFTYAKVTDSMLNEAETQLGIKLPSAYRWFLTNFGQGGIGGIEVLGFGKNGKMVFVDETVKFRSYGLPQDLVLIENCDEWVYCIQSQNGKVGMWAPSDTRCKEIYENFEAYILDRINDIVENR</sequence>
<protein>
    <recommendedName>
        <fullName evidence="1">Knr4/Smi1-like domain-containing protein</fullName>
    </recommendedName>
</protein>
<dbReference type="Pfam" id="PF14567">
    <property type="entry name" value="SUKH_5"/>
    <property type="match status" value="1"/>
</dbReference>
<dbReference type="InterPro" id="IPR037883">
    <property type="entry name" value="Knr4/Smi1-like_sf"/>
</dbReference>
<evidence type="ECO:0000313" key="2">
    <source>
        <dbReference type="EMBL" id="MPM63845.1"/>
    </source>
</evidence>
<dbReference type="InterPro" id="IPR018958">
    <property type="entry name" value="Knr4/Smi1-like_dom"/>
</dbReference>
<dbReference type="SUPFAM" id="SSF160631">
    <property type="entry name" value="SMI1/KNR4-like"/>
    <property type="match status" value="1"/>
</dbReference>
<gene>
    <name evidence="2" type="ORF">SDC9_110729</name>
</gene>
<evidence type="ECO:0000259" key="1">
    <source>
        <dbReference type="SMART" id="SM00860"/>
    </source>
</evidence>
<dbReference type="EMBL" id="VSSQ01019633">
    <property type="protein sequence ID" value="MPM63845.1"/>
    <property type="molecule type" value="Genomic_DNA"/>
</dbReference>
<dbReference type="Gene3D" id="3.40.1580.10">
    <property type="entry name" value="SMI1/KNR4-like"/>
    <property type="match status" value="1"/>
</dbReference>
<comment type="caution">
    <text evidence="2">The sequence shown here is derived from an EMBL/GenBank/DDBJ whole genome shotgun (WGS) entry which is preliminary data.</text>
</comment>
<feature type="domain" description="Knr4/Smi1-like" evidence="1">
    <location>
        <begin position="22"/>
        <end position="130"/>
    </location>
</feature>
<accession>A0A645BEH0</accession>
<dbReference type="AlphaFoldDB" id="A0A645BEH0"/>
<reference evidence="2" key="1">
    <citation type="submission" date="2019-08" db="EMBL/GenBank/DDBJ databases">
        <authorList>
            <person name="Kucharzyk K."/>
            <person name="Murdoch R.W."/>
            <person name="Higgins S."/>
            <person name="Loffler F."/>
        </authorList>
    </citation>
    <scope>NUCLEOTIDE SEQUENCE</scope>
</reference>
<proteinExistence type="predicted"/>
<dbReference type="SMART" id="SM00860">
    <property type="entry name" value="SMI1_KNR4"/>
    <property type="match status" value="1"/>
</dbReference>
<name>A0A645BEH0_9ZZZZ</name>